<keyword evidence="2" id="KW-1185">Reference proteome</keyword>
<name>A0A6N8G2A6_9CHRO</name>
<evidence type="ECO:0000313" key="2">
    <source>
        <dbReference type="Proteomes" id="UP000441797"/>
    </source>
</evidence>
<protein>
    <submittedName>
        <fullName evidence="1">Uncharacterized protein</fullName>
    </submittedName>
</protein>
<accession>A0A6N8G2A6</accession>
<reference evidence="1 2" key="1">
    <citation type="journal article" date="2019" name="Front. Microbiol.">
        <title>Genomic Features for Desiccation Tolerance and Sugar Biosynthesis in the Extremophile Gloeocapsopsis sp. UTEX B3054.</title>
        <authorList>
            <person name="Urrejola C."/>
            <person name="Alcorta J."/>
            <person name="Salas L."/>
            <person name="Vasquez M."/>
            <person name="Polz M.F."/>
            <person name="Vicuna R."/>
            <person name="Diez B."/>
        </authorList>
    </citation>
    <scope>NUCLEOTIDE SEQUENCE [LARGE SCALE GENOMIC DNA]</scope>
    <source>
        <strain evidence="1 2">1H9</strain>
    </source>
</reference>
<sequence>MKNLNKANNNNQGWTTERLINLSQSWAYVLPINVNQRAKAEDDGWTTEQFIRVGNRYICL</sequence>
<evidence type="ECO:0000313" key="1">
    <source>
        <dbReference type="EMBL" id="MUL39463.1"/>
    </source>
</evidence>
<gene>
    <name evidence="1" type="ORF">BWI75_25125</name>
</gene>
<organism evidence="1 2">
    <name type="scientific">Gloeocapsopsis dulcis AAB1 = 1H9</name>
    <dbReference type="NCBI Taxonomy" id="1433147"/>
    <lineage>
        <taxon>Bacteria</taxon>
        <taxon>Bacillati</taxon>
        <taxon>Cyanobacteriota</taxon>
        <taxon>Cyanophyceae</taxon>
        <taxon>Oscillatoriophycideae</taxon>
        <taxon>Chroococcales</taxon>
        <taxon>Chroococcaceae</taxon>
        <taxon>Gloeocapsopsis</taxon>
        <taxon>Gloeocapsopsis dulcis</taxon>
    </lineage>
</organism>
<dbReference type="OrthoDB" id="9889674at2"/>
<proteinExistence type="predicted"/>
<dbReference type="AlphaFoldDB" id="A0A6N8G2A6"/>
<dbReference type="EMBL" id="NAPY01000084">
    <property type="protein sequence ID" value="MUL39463.1"/>
    <property type="molecule type" value="Genomic_DNA"/>
</dbReference>
<comment type="caution">
    <text evidence="1">The sequence shown here is derived from an EMBL/GenBank/DDBJ whole genome shotgun (WGS) entry which is preliminary data.</text>
</comment>
<dbReference type="Proteomes" id="UP000441797">
    <property type="component" value="Unassembled WGS sequence"/>
</dbReference>
<dbReference type="RefSeq" id="WP_105221421.1">
    <property type="nucleotide sequence ID" value="NZ_CAWNSU010000093.1"/>
</dbReference>